<dbReference type="AlphaFoldDB" id="A0A934SL72"/>
<evidence type="ECO:0000256" key="12">
    <source>
        <dbReference type="ARBA" id="ARBA00023170"/>
    </source>
</evidence>
<keyword evidence="11 14" id="KW-0472">Membrane</keyword>
<comment type="caution">
    <text evidence="18">The sequence shown here is derived from an EMBL/GenBank/DDBJ whole genome shotgun (WGS) entry which is preliminary data.</text>
</comment>
<keyword evidence="8" id="KW-0408">Iron</keyword>
<evidence type="ECO:0000256" key="6">
    <source>
        <dbReference type="ARBA" id="ARBA00022692"/>
    </source>
</evidence>
<dbReference type="Gene3D" id="2.170.130.10">
    <property type="entry name" value="TonB-dependent receptor, plug domain"/>
    <property type="match status" value="1"/>
</dbReference>
<keyword evidence="6 14" id="KW-0812">Transmembrane</keyword>
<dbReference type="InterPro" id="IPR012910">
    <property type="entry name" value="Plug_dom"/>
</dbReference>
<evidence type="ECO:0000256" key="1">
    <source>
        <dbReference type="ARBA" id="ARBA00004571"/>
    </source>
</evidence>
<evidence type="ECO:0000256" key="7">
    <source>
        <dbReference type="ARBA" id="ARBA00022729"/>
    </source>
</evidence>
<dbReference type="InterPro" id="IPR036942">
    <property type="entry name" value="Beta-barrel_TonB_sf"/>
</dbReference>
<dbReference type="PROSITE" id="PS52016">
    <property type="entry name" value="TONB_DEPENDENT_REC_3"/>
    <property type="match status" value="1"/>
</dbReference>
<evidence type="ECO:0000256" key="14">
    <source>
        <dbReference type="PROSITE-ProRule" id="PRU01360"/>
    </source>
</evidence>
<feature type="domain" description="TonB-dependent receptor plug" evidence="17">
    <location>
        <begin position="83"/>
        <end position="184"/>
    </location>
</feature>
<evidence type="ECO:0000256" key="5">
    <source>
        <dbReference type="ARBA" id="ARBA00022496"/>
    </source>
</evidence>
<dbReference type="CDD" id="cd01347">
    <property type="entry name" value="ligand_gated_channel"/>
    <property type="match status" value="1"/>
</dbReference>
<keyword evidence="3 14" id="KW-0813">Transport</keyword>
<evidence type="ECO:0000256" key="3">
    <source>
        <dbReference type="ARBA" id="ARBA00022448"/>
    </source>
</evidence>
<evidence type="ECO:0000256" key="15">
    <source>
        <dbReference type="RuleBase" id="RU003357"/>
    </source>
</evidence>
<dbReference type="Proteomes" id="UP000640485">
    <property type="component" value="Unassembled WGS sequence"/>
</dbReference>
<evidence type="ECO:0000313" key="19">
    <source>
        <dbReference type="Proteomes" id="UP000640485"/>
    </source>
</evidence>
<evidence type="ECO:0000256" key="8">
    <source>
        <dbReference type="ARBA" id="ARBA00023004"/>
    </source>
</evidence>
<proteinExistence type="inferred from homology"/>
<evidence type="ECO:0000256" key="9">
    <source>
        <dbReference type="ARBA" id="ARBA00023065"/>
    </source>
</evidence>
<dbReference type="InterPro" id="IPR039426">
    <property type="entry name" value="TonB-dep_rcpt-like"/>
</dbReference>
<keyword evidence="10 15" id="KW-0798">TonB box</keyword>
<dbReference type="PANTHER" id="PTHR32552:SF74">
    <property type="entry name" value="HYDROXAMATE SIDEROPHORE RECEPTOR FHUE"/>
    <property type="match status" value="1"/>
</dbReference>
<dbReference type="InterPro" id="IPR010105">
    <property type="entry name" value="TonB_sidphr_rcpt"/>
</dbReference>
<evidence type="ECO:0000256" key="2">
    <source>
        <dbReference type="ARBA" id="ARBA00009810"/>
    </source>
</evidence>
<evidence type="ECO:0000259" key="17">
    <source>
        <dbReference type="Pfam" id="PF07715"/>
    </source>
</evidence>
<protein>
    <submittedName>
        <fullName evidence="18">TonB-dependent siderophore receptor</fullName>
    </submittedName>
</protein>
<dbReference type="Gene3D" id="2.40.170.20">
    <property type="entry name" value="TonB-dependent receptor, beta-barrel domain"/>
    <property type="match status" value="1"/>
</dbReference>
<dbReference type="InterPro" id="IPR037066">
    <property type="entry name" value="Plug_dom_sf"/>
</dbReference>
<dbReference type="NCBIfam" id="TIGR01783">
    <property type="entry name" value="TonB-siderophor"/>
    <property type="match status" value="1"/>
</dbReference>
<dbReference type="GO" id="GO:0038023">
    <property type="term" value="F:signaling receptor activity"/>
    <property type="evidence" value="ECO:0007669"/>
    <property type="project" value="InterPro"/>
</dbReference>
<dbReference type="EMBL" id="JAEPRQ010000005">
    <property type="protein sequence ID" value="MBK4217129.1"/>
    <property type="molecule type" value="Genomic_DNA"/>
</dbReference>
<evidence type="ECO:0000256" key="11">
    <source>
        <dbReference type="ARBA" id="ARBA00023136"/>
    </source>
</evidence>
<keyword evidence="4 14" id="KW-1134">Transmembrane beta strand</keyword>
<dbReference type="GO" id="GO:0015344">
    <property type="term" value="F:siderophore uptake transmembrane transporter activity"/>
    <property type="evidence" value="ECO:0007669"/>
    <property type="project" value="TreeGrafter"/>
</dbReference>
<evidence type="ECO:0000256" key="13">
    <source>
        <dbReference type="ARBA" id="ARBA00023237"/>
    </source>
</evidence>
<dbReference type="InterPro" id="IPR000531">
    <property type="entry name" value="Beta-barrel_TonB"/>
</dbReference>
<sequence>MFLALNRRRAQSRLGRLGSRTALPTLALAGVVAAIPLTSEAQEGTEPIVLDQITLSADSATEGTGSYTSGGVSGSAAGLGLTARETPQSVTIITDQRIRDQGDETLNQVIDQTPGLTAMQGNGEMRWSYYARGSSVDNIQYDGVASYVHFYARDVNPQDDMAIYDRVEVVRGATGLLEGTGNPSASVNLVRKLPTADAQSVVETELSSFGNVRLSYDTSRPLSADGRVRGRFVASGVAGDGYRDNLKDARGILYGVVEADLSDATTLSLGLSHAHEKIDGYAWGGLWTRPDGSFYDFDGKTSPSLDWEFSDRKQTVGYLNLDHDFGNGWSLDARLRVSEGDAEMMYSYMRYEETGDLLRDGGNDFYINQSRSVDVRLSGPVSLFGRDHDFVIGVNGSRDRTRYDSHKSFTDIIEDPSVADPGSYPDPDFKPGSDYWDMVNKNYGIYASARWNLADTTKVITGARLAWYDYIDDASWGGSSFEVDSQLVPYLGVVHDLNDRVTVYGSYTGIFAPKSERGVDGQLDPVEGSNLEFGAKAEFLGGDLIASAAVFQTDQDGLPESDPDHQDCAGPGPTCSIAAGLIRTRGAEVELAGAINDRWNVWASYTYANSKYREGEKSGQRFNTATSPEHLLKLGATYDLAGALEGLTVGGSLRYQSVIFADEPGGGWSSGGVPYRLQQGGYTLVDLMARYDLSDQTSVQLNIDNLFDKTYYSAISEPGYGNFIGPERSVSLALRHAF</sequence>
<keyword evidence="7" id="KW-0732">Signal</keyword>
<dbReference type="Pfam" id="PF00593">
    <property type="entry name" value="TonB_dep_Rec_b-barrel"/>
    <property type="match status" value="1"/>
</dbReference>
<evidence type="ECO:0000259" key="16">
    <source>
        <dbReference type="Pfam" id="PF00593"/>
    </source>
</evidence>
<keyword evidence="9" id="KW-0406">Ion transport</keyword>
<evidence type="ECO:0000256" key="4">
    <source>
        <dbReference type="ARBA" id="ARBA00022452"/>
    </source>
</evidence>
<dbReference type="SUPFAM" id="SSF56935">
    <property type="entry name" value="Porins"/>
    <property type="match status" value="1"/>
</dbReference>
<dbReference type="GO" id="GO:0015891">
    <property type="term" value="P:siderophore transport"/>
    <property type="evidence" value="ECO:0007669"/>
    <property type="project" value="InterPro"/>
</dbReference>
<dbReference type="RefSeq" id="WP_200687609.1">
    <property type="nucleotide sequence ID" value="NZ_JAEPRQ010000005.1"/>
</dbReference>
<comment type="similarity">
    <text evidence="2 14 15">Belongs to the TonB-dependent receptor family.</text>
</comment>
<keyword evidence="13 14" id="KW-0998">Cell outer membrane</keyword>
<keyword evidence="5" id="KW-0410">Iron transport</keyword>
<accession>A0A934SL72</accession>
<name>A0A934SL72_9RHOB</name>
<dbReference type="GO" id="GO:0009279">
    <property type="term" value="C:cell outer membrane"/>
    <property type="evidence" value="ECO:0007669"/>
    <property type="project" value="UniProtKB-SubCell"/>
</dbReference>
<keyword evidence="12 18" id="KW-0675">Receptor</keyword>
<feature type="domain" description="TonB-dependent receptor-like beta-barrel" evidence="16">
    <location>
        <begin position="290"/>
        <end position="706"/>
    </location>
</feature>
<dbReference type="PANTHER" id="PTHR32552">
    <property type="entry name" value="FERRICHROME IRON RECEPTOR-RELATED"/>
    <property type="match status" value="1"/>
</dbReference>
<organism evidence="18 19">
    <name type="scientific">Paracoccus caeni</name>
    <dbReference type="NCBI Taxonomy" id="657651"/>
    <lineage>
        <taxon>Bacteria</taxon>
        <taxon>Pseudomonadati</taxon>
        <taxon>Pseudomonadota</taxon>
        <taxon>Alphaproteobacteria</taxon>
        <taxon>Rhodobacterales</taxon>
        <taxon>Paracoccaceae</taxon>
        <taxon>Paracoccus</taxon>
    </lineage>
</organism>
<keyword evidence="19" id="KW-1185">Reference proteome</keyword>
<evidence type="ECO:0000313" key="18">
    <source>
        <dbReference type="EMBL" id="MBK4217129.1"/>
    </source>
</evidence>
<dbReference type="FunFam" id="2.170.130.10:FF:000010">
    <property type="entry name" value="Ferripyoverdine receptor"/>
    <property type="match status" value="1"/>
</dbReference>
<gene>
    <name evidence="18" type="ORF">JJJ17_14450</name>
</gene>
<dbReference type="Pfam" id="PF07715">
    <property type="entry name" value="Plug"/>
    <property type="match status" value="1"/>
</dbReference>
<evidence type="ECO:0000256" key="10">
    <source>
        <dbReference type="ARBA" id="ARBA00023077"/>
    </source>
</evidence>
<reference evidence="18" key="1">
    <citation type="submission" date="2021-01" db="EMBL/GenBank/DDBJ databases">
        <title>Paracoccus amoyensis sp. nov., isolated from the surface seawater along the coast of Xiamen Island, China.</title>
        <authorList>
            <person name="Lyu L."/>
        </authorList>
    </citation>
    <scope>NUCLEOTIDE SEQUENCE</scope>
    <source>
        <strain evidence="18">MJ17</strain>
    </source>
</reference>
<comment type="subcellular location">
    <subcellularLocation>
        <location evidence="1 14">Cell outer membrane</location>
        <topology evidence="1 14">Multi-pass membrane protein</topology>
    </subcellularLocation>
</comment>